<dbReference type="RefSeq" id="WP_022613678.1">
    <property type="nucleotide sequence ID" value="NZ_LK391965.1"/>
</dbReference>
<dbReference type="Gene3D" id="3.30.70.100">
    <property type="match status" value="1"/>
</dbReference>
<dbReference type="EMBL" id="CAOF01000180">
    <property type="protein sequence ID" value="CCO49612.1"/>
    <property type="molecule type" value="Genomic_DNA"/>
</dbReference>
<dbReference type="SUPFAM" id="SSF54909">
    <property type="entry name" value="Dimeric alpha+beta barrel"/>
    <property type="match status" value="1"/>
</dbReference>
<dbReference type="Proteomes" id="UP000018211">
    <property type="component" value="Unassembled WGS sequence"/>
</dbReference>
<evidence type="ECO:0008006" key="3">
    <source>
        <dbReference type="Google" id="ProtNLM"/>
    </source>
</evidence>
<organism evidence="1 2">
    <name type="scientific">Vibrio nigripulchritudo SOn1</name>
    <dbReference type="NCBI Taxonomy" id="1238450"/>
    <lineage>
        <taxon>Bacteria</taxon>
        <taxon>Pseudomonadati</taxon>
        <taxon>Pseudomonadota</taxon>
        <taxon>Gammaproteobacteria</taxon>
        <taxon>Vibrionales</taxon>
        <taxon>Vibrionaceae</taxon>
        <taxon>Vibrio</taxon>
    </lineage>
</organism>
<reference evidence="1 2" key="1">
    <citation type="journal article" date="2013" name="ISME J.">
        <title>Comparative genomics of pathogenic lineages of Vibrio nigripulchritudo identifies virulence-associated traits.</title>
        <authorList>
            <person name="Goudenege D."/>
            <person name="Labreuche Y."/>
            <person name="Krin E."/>
            <person name="Ansquer D."/>
            <person name="Mangenot S."/>
            <person name="Calteau A."/>
            <person name="Medigue C."/>
            <person name="Mazel D."/>
            <person name="Polz M.F."/>
            <person name="Le Roux F."/>
        </authorList>
    </citation>
    <scope>NUCLEOTIDE SEQUENCE [LARGE SCALE GENOMIC DNA]</scope>
    <source>
        <strain evidence="1 2">SOn1</strain>
    </source>
</reference>
<evidence type="ECO:0000313" key="1">
    <source>
        <dbReference type="EMBL" id="CCO49612.1"/>
    </source>
</evidence>
<comment type="caution">
    <text evidence="1">The sequence shown here is derived from an EMBL/GenBank/DDBJ whole genome shotgun (WGS) entry which is preliminary data.</text>
</comment>
<accession>A0AAV2VYG3</accession>
<protein>
    <recommendedName>
        <fullName evidence="3">NIPSNAP domain-containing protein</fullName>
    </recommendedName>
</protein>
<name>A0AAV2VYG3_9VIBR</name>
<evidence type="ECO:0000313" key="2">
    <source>
        <dbReference type="Proteomes" id="UP000018211"/>
    </source>
</evidence>
<proteinExistence type="predicted"/>
<sequence length="101" mass="12433">MIELREYKLFEGEKENWLKFMDEVVLPHQIKCGMKILFQSIYEDESKNVWFVWARQYDSEEHKIKANEATYNEWWISEVRPKVFTMIDKDAVRIRWLEELG</sequence>
<dbReference type="InterPro" id="IPR011008">
    <property type="entry name" value="Dimeric_a/b-barrel"/>
</dbReference>
<gene>
    <name evidence="1" type="ORF">VIBNISOn1_840017</name>
</gene>
<dbReference type="AlphaFoldDB" id="A0AAV2VYG3"/>